<dbReference type="InterPro" id="IPR000343">
    <property type="entry name" value="4pyrrol_synth_GluRdtase"/>
</dbReference>
<comment type="caution">
    <text evidence="18">The sequence shown here is derived from an EMBL/GenBank/DDBJ whole genome shotgun (WGS) entry which is preliminary data.</text>
</comment>
<dbReference type="CDD" id="cd05213">
    <property type="entry name" value="NAD_bind_Glutamyl_tRNA_reduct"/>
    <property type="match status" value="1"/>
</dbReference>
<dbReference type="SUPFAM" id="SSF51735">
    <property type="entry name" value="NAD(P)-binding Rossmann-fold domains"/>
    <property type="match status" value="1"/>
</dbReference>
<dbReference type="GO" id="GO:0019353">
    <property type="term" value="P:protoporphyrinogen IX biosynthetic process from glutamate"/>
    <property type="evidence" value="ECO:0007669"/>
    <property type="project" value="TreeGrafter"/>
</dbReference>
<dbReference type="Pfam" id="PF01488">
    <property type="entry name" value="Shikimate_DH"/>
    <property type="match status" value="1"/>
</dbReference>
<feature type="site" description="Important for activity" evidence="9 13">
    <location>
        <position position="96"/>
    </location>
</feature>
<dbReference type="InterPro" id="IPR015896">
    <property type="entry name" value="4pyrrol_synth_GluRdtase_dimer"/>
</dbReference>
<dbReference type="InterPro" id="IPR015895">
    <property type="entry name" value="4pyrrol_synth_GluRdtase_N"/>
</dbReference>
<evidence type="ECO:0000256" key="1">
    <source>
        <dbReference type="ARBA" id="ARBA00005059"/>
    </source>
</evidence>
<comment type="subunit">
    <text evidence="9">Homodimer.</text>
</comment>
<feature type="active site" description="Nucleophile" evidence="9 10">
    <location>
        <position position="50"/>
    </location>
</feature>
<keyword evidence="6 9" id="KW-0627">Porphyrin biosynthesis</keyword>
<dbReference type="GO" id="GO:0050661">
    <property type="term" value="F:NADP binding"/>
    <property type="evidence" value="ECO:0007669"/>
    <property type="project" value="InterPro"/>
</dbReference>
<dbReference type="PANTHER" id="PTHR43013:SF1">
    <property type="entry name" value="GLUTAMYL-TRNA REDUCTASE"/>
    <property type="match status" value="1"/>
</dbReference>
<dbReference type="Gene3D" id="3.30.460.30">
    <property type="entry name" value="Glutamyl-tRNA reductase, N-terminal domain"/>
    <property type="match status" value="1"/>
</dbReference>
<evidence type="ECO:0000313" key="19">
    <source>
        <dbReference type="Proteomes" id="UP000267187"/>
    </source>
</evidence>
<feature type="binding site" evidence="9 11">
    <location>
        <position position="117"/>
    </location>
    <ligand>
        <name>substrate</name>
    </ligand>
</feature>
<organism evidence="18 19">
    <name type="scientific">Umboniibacter marinipuniceus</name>
    <dbReference type="NCBI Taxonomy" id="569599"/>
    <lineage>
        <taxon>Bacteria</taxon>
        <taxon>Pseudomonadati</taxon>
        <taxon>Pseudomonadota</taxon>
        <taxon>Gammaproteobacteria</taxon>
        <taxon>Cellvibrionales</taxon>
        <taxon>Cellvibrionaceae</taxon>
        <taxon>Umboniibacter</taxon>
    </lineage>
</organism>
<dbReference type="SUPFAM" id="SSF69075">
    <property type="entry name" value="Glutamyl tRNA-reductase dimerization domain"/>
    <property type="match status" value="1"/>
</dbReference>
<dbReference type="SUPFAM" id="SSF69742">
    <property type="entry name" value="Glutamyl tRNA-reductase catalytic, N-terminal domain"/>
    <property type="match status" value="1"/>
</dbReference>
<comment type="miscellaneous">
    <text evidence="9">During catalysis, the active site Cys acts as a nucleophile attacking the alpha-carbonyl group of tRNA-bound glutamate with the formation of a thioester intermediate between enzyme and glutamate, and the concomitant release of tRNA(Glu). The thioester intermediate is finally reduced by direct hydride transfer from NADPH, to form the product GSA.</text>
</comment>
<protein>
    <recommendedName>
        <fullName evidence="8 9">Glutamyl-tRNA reductase</fullName>
        <shortName evidence="9">GluTR</shortName>
        <ecNumber evidence="3 9">1.2.1.70</ecNumber>
    </recommendedName>
</protein>
<dbReference type="FunFam" id="3.30.460.30:FF:000001">
    <property type="entry name" value="Glutamyl-tRNA reductase"/>
    <property type="match status" value="1"/>
</dbReference>
<dbReference type="InterPro" id="IPR036291">
    <property type="entry name" value="NAD(P)-bd_dom_sf"/>
</dbReference>
<comment type="function">
    <text evidence="9">Catalyzes the NADPH-dependent reduction of glutamyl-tRNA(Glu) to glutamate 1-semialdehyde (GSA).</text>
</comment>
<dbReference type="Pfam" id="PF05201">
    <property type="entry name" value="GlutR_N"/>
    <property type="match status" value="1"/>
</dbReference>
<comment type="catalytic activity">
    <reaction evidence="7 9 14">
        <text>(S)-4-amino-5-oxopentanoate + tRNA(Glu) + NADP(+) = L-glutamyl-tRNA(Glu) + NADPH + H(+)</text>
        <dbReference type="Rhea" id="RHEA:12344"/>
        <dbReference type="Rhea" id="RHEA-COMP:9663"/>
        <dbReference type="Rhea" id="RHEA-COMP:9680"/>
        <dbReference type="ChEBI" id="CHEBI:15378"/>
        <dbReference type="ChEBI" id="CHEBI:57501"/>
        <dbReference type="ChEBI" id="CHEBI:57783"/>
        <dbReference type="ChEBI" id="CHEBI:58349"/>
        <dbReference type="ChEBI" id="CHEBI:78442"/>
        <dbReference type="ChEBI" id="CHEBI:78520"/>
        <dbReference type="EC" id="1.2.1.70"/>
    </reaction>
</comment>
<reference evidence="18 19" key="1">
    <citation type="submission" date="2018-10" db="EMBL/GenBank/DDBJ databases">
        <title>Genomic Encyclopedia of Type Strains, Phase IV (KMG-IV): sequencing the most valuable type-strain genomes for metagenomic binning, comparative biology and taxonomic classification.</title>
        <authorList>
            <person name="Goeker M."/>
        </authorList>
    </citation>
    <scope>NUCLEOTIDE SEQUENCE [LARGE SCALE GENOMIC DNA]</scope>
    <source>
        <strain evidence="18 19">DSM 25080</strain>
    </source>
</reference>
<dbReference type="EC" id="1.2.1.70" evidence="3 9"/>
<dbReference type="PANTHER" id="PTHR43013">
    <property type="entry name" value="GLUTAMYL-TRNA REDUCTASE"/>
    <property type="match status" value="1"/>
</dbReference>
<dbReference type="OrthoDB" id="110209at2"/>
<sequence>MPLLAIGFNHKSASLALREQLAFAPDALQHAHRELCSSSHADEAVIISTCNRTEIVVHGACNVTEITEWLAEFHQVSAEELSASLYSYSDRDAVAHLMKVASGLDSLVLGEPQILGQVKSAFAVATEAGTVTGAFHQLFQQVFSAAKRVRSQTAIGSSPVSVAYAAVSLAQRIFSDLSSTHALLIGAGETIDLVAQHLHQQGVASMVVANRTLARAEDVAARFQARGVLLSEIPDHLPKADIIISSTASQLPVLGKGTVETAMTKRRHRPQFMVDIAVPRDIEAEVGQLEDVYLYTVDDLANVINDGLAAREQAATQAVKIIDEQVDHYLKHLRAQDAVDTIKAFRQQISEHKDIELERAVKLLARGEDPELVLNQFARALTNKIVHQPTNALSQAGREGRLDVIEWSRELFGIDGEPS</sequence>
<dbReference type="GO" id="GO:0008883">
    <property type="term" value="F:glutamyl-tRNA reductase activity"/>
    <property type="evidence" value="ECO:0007669"/>
    <property type="project" value="UniProtKB-UniRule"/>
</dbReference>
<dbReference type="InterPro" id="IPR036343">
    <property type="entry name" value="GluRdtase_N_sf"/>
</dbReference>
<evidence type="ECO:0000256" key="2">
    <source>
        <dbReference type="ARBA" id="ARBA00005916"/>
    </source>
</evidence>
<comment type="similarity">
    <text evidence="2 9 14">Belongs to the glutamyl-tRNA reductase family.</text>
</comment>
<dbReference type="NCBIfam" id="TIGR01035">
    <property type="entry name" value="hemA"/>
    <property type="match status" value="1"/>
</dbReference>
<evidence type="ECO:0000256" key="4">
    <source>
        <dbReference type="ARBA" id="ARBA00022857"/>
    </source>
</evidence>
<evidence type="ECO:0000256" key="14">
    <source>
        <dbReference type="RuleBase" id="RU000584"/>
    </source>
</evidence>
<evidence type="ECO:0000256" key="7">
    <source>
        <dbReference type="ARBA" id="ARBA00047464"/>
    </source>
</evidence>
<feature type="binding site" evidence="9 12">
    <location>
        <begin position="186"/>
        <end position="191"/>
    </location>
    <ligand>
        <name>NADP(+)</name>
        <dbReference type="ChEBI" id="CHEBI:58349"/>
    </ligand>
</feature>
<dbReference type="InterPro" id="IPR036453">
    <property type="entry name" value="GluRdtase_dimer_dom_sf"/>
</dbReference>
<evidence type="ECO:0000256" key="10">
    <source>
        <dbReference type="PIRSR" id="PIRSR000445-1"/>
    </source>
</evidence>
<dbReference type="PROSITE" id="PS00747">
    <property type="entry name" value="GLUTR"/>
    <property type="match status" value="1"/>
</dbReference>
<feature type="binding site" evidence="9 11">
    <location>
        <begin position="111"/>
        <end position="113"/>
    </location>
    <ligand>
        <name>substrate</name>
    </ligand>
</feature>
<comment type="domain">
    <text evidence="9">Possesses an unusual extended V-shaped dimeric structure with each monomer consisting of three distinct domains arranged along a curved 'spinal' alpha-helix. The N-terminal catalytic domain specifically recognizes the glutamate moiety of the substrate. The second domain is the NADPH-binding domain, and the third C-terminal domain is responsible for dimerization.</text>
</comment>
<dbReference type="InterPro" id="IPR018214">
    <property type="entry name" value="GluRdtase_CS"/>
</dbReference>
<feature type="binding site" evidence="9 11">
    <location>
        <begin position="49"/>
        <end position="52"/>
    </location>
    <ligand>
        <name>substrate</name>
    </ligand>
</feature>
<dbReference type="FunFam" id="3.40.50.720:FF:000031">
    <property type="entry name" value="Glutamyl-tRNA reductase"/>
    <property type="match status" value="1"/>
</dbReference>
<evidence type="ECO:0000256" key="12">
    <source>
        <dbReference type="PIRSR" id="PIRSR000445-3"/>
    </source>
</evidence>
<dbReference type="EMBL" id="REFJ01000003">
    <property type="protein sequence ID" value="RMA79960.1"/>
    <property type="molecule type" value="Genomic_DNA"/>
</dbReference>
<keyword evidence="5 9" id="KW-0560">Oxidoreductase</keyword>
<feature type="domain" description="Glutamyl-tRNA reductase N-terminal" evidence="17">
    <location>
        <begin position="6"/>
        <end position="153"/>
    </location>
</feature>
<evidence type="ECO:0000256" key="6">
    <source>
        <dbReference type="ARBA" id="ARBA00023244"/>
    </source>
</evidence>
<dbReference type="HAMAP" id="MF_00087">
    <property type="entry name" value="Glu_tRNA_reductase"/>
    <property type="match status" value="1"/>
</dbReference>
<evidence type="ECO:0000256" key="11">
    <source>
        <dbReference type="PIRSR" id="PIRSR000445-2"/>
    </source>
</evidence>
<evidence type="ECO:0000256" key="8">
    <source>
        <dbReference type="ARBA" id="ARBA00068659"/>
    </source>
</evidence>
<feature type="domain" description="Quinate/shikimate 5-dehydrogenase/glutamyl-tRNA reductase" evidence="16">
    <location>
        <begin position="169"/>
        <end position="303"/>
    </location>
</feature>
<name>A0A3M0A5B3_9GAMM</name>
<feature type="domain" description="Tetrapyrrole biosynthesis glutamyl-tRNA reductase dimerisation" evidence="15">
    <location>
        <begin position="317"/>
        <end position="414"/>
    </location>
</feature>
<accession>A0A3M0A5B3</accession>
<evidence type="ECO:0000313" key="18">
    <source>
        <dbReference type="EMBL" id="RMA79960.1"/>
    </source>
</evidence>
<proteinExistence type="inferred from homology"/>
<evidence type="ECO:0000259" key="16">
    <source>
        <dbReference type="Pfam" id="PF01488"/>
    </source>
</evidence>
<dbReference type="UniPathway" id="UPA00251">
    <property type="reaction ID" value="UER00316"/>
</dbReference>
<comment type="pathway">
    <text evidence="1 9 14">Porphyrin-containing compound metabolism; protoporphyrin-IX biosynthesis; 5-aminolevulinate from L-glutamyl-tRNA(Glu): step 1/2.</text>
</comment>
<dbReference type="Proteomes" id="UP000267187">
    <property type="component" value="Unassembled WGS sequence"/>
</dbReference>
<evidence type="ECO:0000256" key="13">
    <source>
        <dbReference type="PIRSR" id="PIRSR000445-4"/>
    </source>
</evidence>
<dbReference type="InterPro" id="IPR006151">
    <property type="entry name" value="Shikm_DH/Glu-tRNA_Rdtase"/>
</dbReference>
<dbReference type="Pfam" id="PF00745">
    <property type="entry name" value="GlutR_dimer"/>
    <property type="match status" value="1"/>
</dbReference>
<evidence type="ECO:0000256" key="3">
    <source>
        <dbReference type="ARBA" id="ARBA00012970"/>
    </source>
</evidence>
<evidence type="ECO:0000256" key="5">
    <source>
        <dbReference type="ARBA" id="ARBA00023002"/>
    </source>
</evidence>
<feature type="binding site" evidence="9 11">
    <location>
        <position position="106"/>
    </location>
    <ligand>
        <name>substrate</name>
    </ligand>
</feature>
<evidence type="ECO:0000259" key="15">
    <source>
        <dbReference type="Pfam" id="PF00745"/>
    </source>
</evidence>
<dbReference type="AlphaFoldDB" id="A0A3M0A5B3"/>
<gene>
    <name evidence="9" type="primary">hemA</name>
    <name evidence="18" type="ORF">DFR27_1312</name>
</gene>
<keyword evidence="19" id="KW-1185">Reference proteome</keyword>
<evidence type="ECO:0000259" key="17">
    <source>
        <dbReference type="Pfam" id="PF05201"/>
    </source>
</evidence>
<dbReference type="Gene3D" id="3.40.50.720">
    <property type="entry name" value="NAD(P)-binding Rossmann-like Domain"/>
    <property type="match status" value="1"/>
</dbReference>
<keyword evidence="4 9" id="KW-0521">NADP</keyword>
<evidence type="ECO:0000256" key="9">
    <source>
        <dbReference type="HAMAP-Rule" id="MF_00087"/>
    </source>
</evidence>
<dbReference type="PIRSF" id="PIRSF000445">
    <property type="entry name" value="4pyrrol_synth_GluRdtase"/>
    <property type="match status" value="1"/>
</dbReference>